<evidence type="ECO:0000313" key="1">
    <source>
        <dbReference type="EMBL" id="ORY83954.1"/>
    </source>
</evidence>
<sequence length="300" mass="34083">MLSPEMSPENKLSRMMSANTNNDITASLNNIIKQKLPNSDDVRNLYNNQNNLYQNKVLPNSAAQNLPIGAVDNWNEMNLPNQQYPQNIQSLNSLVMNNSGNINGLNDINNLQNNILNNMNRTNSNIQMNSNAGNQYNTATSNYNNMQRLHSLQGINTNINANGNNMNYVNSMISPELEYQSLQQQYQNYNYTPRQQQAFMNTNQHPSQQQQQLYQRMNNTNTTNAQPQLPGDFFGQMLHQKQNVQSHGQNSMMNIPFQDPAIMAVTVRVGNNGQPTSPYDNAAAQMSPLDYLNQYNQNKK</sequence>
<accession>A0A1Y2FKT0</accession>
<dbReference type="Proteomes" id="UP000193920">
    <property type="component" value="Unassembled WGS sequence"/>
</dbReference>
<keyword evidence="2" id="KW-1185">Reference proteome</keyword>
<dbReference type="AlphaFoldDB" id="A0A1Y2FKT0"/>
<dbReference type="EMBL" id="MCOG01000006">
    <property type="protein sequence ID" value="ORY83954.1"/>
    <property type="molecule type" value="Genomic_DNA"/>
</dbReference>
<dbReference type="OrthoDB" id="10586045at2759"/>
<gene>
    <name evidence="1" type="ORF">LY90DRAFT_239604</name>
</gene>
<proteinExistence type="predicted"/>
<name>A0A1Y2FKT0_9FUNG</name>
<reference evidence="1 2" key="1">
    <citation type="submission" date="2016-08" db="EMBL/GenBank/DDBJ databases">
        <title>A Parts List for Fungal Cellulosomes Revealed by Comparative Genomics.</title>
        <authorList>
            <consortium name="DOE Joint Genome Institute"/>
            <person name="Haitjema C.H."/>
            <person name="Gilmore S.P."/>
            <person name="Henske J.K."/>
            <person name="Solomon K.V."/>
            <person name="De Groot R."/>
            <person name="Kuo A."/>
            <person name="Mondo S.J."/>
            <person name="Salamov A.A."/>
            <person name="Labutti K."/>
            <person name="Zhao Z."/>
            <person name="Chiniquy J."/>
            <person name="Barry K."/>
            <person name="Brewer H.M."/>
            <person name="Purvine S.O."/>
            <person name="Wright A.T."/>
            <person name="Boxma B."/>
            <person name="Van Alen T."/>
            <person name="Hackstein J.H."/>
            <person name="Baker S.E."/>
            <person name="Grigoriev I.V."/>
            <person name="O'Malley M.A."/>
        </authorList>
    </citation>
    <scope>NUCLEOTIDE SEQUENCE [LARGE SCALE GENOMIC DNA]</scope>
    <source>
        <strain evidence="1 2">G1</strain>
    </source>
</reference>
<organism evidence="1 2">
    <name type="scientific">Neocallimastix californiae</name>
    <dbReference type="NCBI Taxonomy" id="1754190"/>
    <lineage>
        <taxon>Eukaryota</taxon>
        <taxon>Fungi</taxon>
        <taxon>Fungi incertae sedis</taxon>
        <taxon>Chytridiomycota</taxon>
        <taxon>Chytridiomycota incertae sedis</taxon>
        <taxon>Neocallimastigomycetes</taxon>
        <taxon>Neocallimastigales</taxon>
        <taxon>Neocallimastigaceae</taxon>
        <taxon>Neocallimastix</taxon>
    </lineage>
</organism>
<comment type="caution">
    <text evidence="1">The sequence shown here is derived from an EMBL/GenBank/DDBJ whole genome shotgun (WGS) entry which is preliminary data.</text>
</comment>
<protein>
    <submittedName>
        <fullName evidence="1">Uncharacterized protein</fullName>
    </submittedName>
</protein>
<evidence type="ECO:0000313" key="2">
    <source>
        <dbReference type="Proteomes" id="UP000193920"/>
    </source>
</evidence>